<evidence type="ECO:0000256" key="6">
    <source>
        <dbReference type="ARBA" id="ARBA00023316"/>
    </source>
</evidence>
<feature type="domain" description="Peptidase S11 D-alanyl-D-alanine carboxypeptidase A N-terminal" evidence="13">
    <location>
        <begin position="96"/>
        <end position="327"/>
    </location>
</feature>
<dbReference type="GO" id="GO:0008360">
    <property type="term" value="P:regulation of cell shape"/>
    <property type="evidence" value="ECO:0007669"/>
    <property type="project" value="UniProtKB-KW"/>
</dbReference>
<keyword evidence="11" id="KW-1133">Transmembrane helix</keyword>
<dbReference type="PANTHER" id="PTHR21581">
    <property type="entry name" value="D-ALANYL-D-ALANINE CARBOXYPEPTIDASE"/>
    <property type="match status" value="1"/>
</dbReference>
<evidence type="ECO:0000256" key="7">
    <source>
        <dbReference type="PIRSR" id="PIRSR618044-1"/>
    </source>
</evidence>
<evidence type="ECO:0000256" key="3">
    <source>
        <dbReference type="ARBA" id="ARBA00022801"/>
    </source>
</evidence>
<dbReference type="SUPFAM" id="SSF56601">
    <property type="entry name" value="beta-lactamase/transpeptidase-like"/>
    <property type="match status" value="1"/>
</dbReference>
<evidence type="ECO:0000259" key="13">
    <source>
        <dbReference type="Pfam" id="PF00768"/>
    </source>
</evidence>
<dbReference type="Proteomes" id="UP000515789">
    <property type="component" value="Chromosome"/>
</dbReference>
<feature type="signal peptide" evidence="12">
    <location>
        <begin position="1"/>
        <end position="24"/>
    </location>
</feature>
<proteinExistence type="inferred from homology"/>
<feature type="active site" description="Acyl-ester intermediate" evidence="7">
    <location>
        <position position="128"/>
    </location>
</feature>
<dbReference type="PANTHER" id="PTHR21581:SF6">
    <property type="entry name" value="TRAFFICKING PROTEIN PARTICLE COMPLEX SUBUNIT 12"/>
    <property type="match status" value="1"/>
</dbReference>
<dbReference type="GO" id="GO:0006508">
    <property type="term" value="P:proteolysis"/>
    <property type="evidence" value="ECO:0007669"/>
    <property type="project" value="InterPro"/>
</dbReference>
<gene>
    <name evidence="14" type="ORF">E5259_00630</name>
</gene>
<dbReference type="GO" id="GO:0009252">
    <property type="term" value="P:peptidoglycan biosynthetic process"/>
    <property type="evidence" value="ECO:0007669"/>
    <property type="project" value="UniProtKB-KW"/>
</dbReference>
<evidence type="ECO:0000256" key="1">
    <source>
        <dbReference type="ARBA" id="ARBA00007164"/>
    </source>
</evidence>
<dbReference type="InterPro" id="IPR001967">
    <property type="entry name" value="Peptidase_S11_N"/>
</dbReference>
<keyword evidence="6" id="KW-0961">Cell wall biogenesis/degradation</keyword>
<feature type="compositionally biased region" description="Low complexity" evidence="10">
    <location>
        <begin position="448"/>
        <end position="466"/>
    </location>
</feature>
<dbReference type="GO" id="GO:0009002">
    <property type="term" value="F:serine-type D-Ala-D-Ala carboxypeptidase activity"/>
    <property type="evidence" value="ECO:0007669"/>
    <property type="project" value="InterPro"/>
</dbReference>
<evidence type="ECO:0000313" key="15">
    <source>
        <dbReference type="Proteomes" id="UP000515789"/>
    </source>
</evidence>
<dbReference type="PRINTS" id="PR00725">
    <property type="entry name" value="DADACBPTASE1"/>
</dbReference>
<keyword evidence="14" id="KW-0645">Protease</keyword>
<name>A0A7G5MNM5_9FIRM</name>
<dbReference type="Gene3D" id="3.40.710.10">
    <property type="entry name" value="DD-peptidase/beta-lactamase superfamily"/>
    <property type="match status" value="1"/>
</dbReference>
<feature type="active site" evidence="7">
    <location>
        <position position="186"/>
    </location>
</feature>
<comment type="similarity">
    <text evidence="1 9">Belongs to the peptidase S11 family.</text>
</comment>
<evidence type="ECO:0000256" key="2">
    <source>
        <dbReference type="ARBA" id="ARBA00022729"/>
    </source>
</evidence>
<protein>
    <submittedName>
        <fullName evidence="14">D-alanyl-D-alanine carboxypeptidase</fullName>
    </submittedName>
</protein>
<evidence type="ECO:0000256" key="4">
    <source>
        <dbReference type="ARBA" id="ARBA00022960"/>
    </source>
</evidence>
<evidence type="ECO:0000256" key="9">
    <source>
        <dbReference type="RuleBase" id="RU004016"/>
    </source>
</evidence>
<organism evidence="14 15">
    <name type="scientific">Blautia producta</name>
    <dbReference type="NCBI Taxonomy" id="33035"/>
    <lineage>
        <taxon>Bacteria</taxon>
        <taxon>Bacillati</taxon>
        <taxon>Bacillota</taxon>
        <taxon>Clostridia</taxon>
        <taxon>Lachnospirales</taxon>
        <taxon>Lachnospiraceae</taxon>
        <taxon>Blautia</taxon>
    </lineage>
</organism>
<feature type="binding site" evidence="8">
    <location>
        <position position="298"/>
    </location>
    <ligand>
        <name>substrate</name>
    </ligand>
</feature>
<dbReference type="GO" id="GO:0071555">
    <property type="term" value="P:cell wall organization"/>
    <property type="evidence" value="ECO:0007669"/>
    <property type="project" value="UniProtKB-KW"/>
</dbReference>
<keyword evidence="3" id="KW-0378">Hydrolase</keyword>
<feature type="compositionally biased region" description="Low complexity" evidence="10">
    <location>
        <begin position="33"/>
        <end position="68"/>
    </location>
</feature>
<evidence type="ECO:0000256" key="12">
    <source>
        <dbReference type="SAM" id="SignalP"/>
    </source>
</evidence>
<dbReference type="InterPro" id="IPR012338">
    <property type="entry name" value="Beta-lactam/transpept-like"/>
</dbReference>
<evidence type="ECO:0000256" key="5">
    <source>
        <dbReference type="ARBA" id="ARBA00022984"/>
    </source>
</evidence>
<dbReference type="Pfam" id="PF00768">
    <property type="entry name" value="Peptidase_S11"/>
    <property type="match status" value="1"/>
</dbReference>
<keyword evidence="11" id="KW-0472">Membrane</keyword>
<sequence length="532" mass="57707">MKKTKLWINALVLASCLLLGSGQASVYGAAQNAAQAPADPNAAAADPNAAAADPNAAPADPNAPADAAEAPKDPNAPPDSYNWEVQSDALPGWPTGPQVAAETAILMDAETGEILYAKGIDEKRYPASTTKIMTALIAIENSALTDQVTFSAEAVNGIEPGSTHIGIKPGEILTMEQSLYAILLASANEVSSGVAEFVGGSIPDFVNMMNARAEKLGCKNTHFVNANGLHDPEHYTTARDLANIAREAFKNETFRKIIGTEYYIEPKTNITDEERWLNNHHKMLVSGDMHYDGCLGGKTGYTSDAGNSLVTYAQRNGMYLISVVLADNAVYQYPDTAALLDYGFSNFHKVVLAQKGEVECLKPLPIEHYLYNLTKAKMMTRFTDTATADLPTDLPVEKLTRKTSLEKKIQTTEYYLGEQLLSSSHAEVCPTLTLPEFLAAAKDSPANTANTAGAAAQNNTADSASAGRTPKTSSSSLGEFFQELRYNFRNMPTWKYPALIFLLSAVIFYIVLLIIKIKRHRKKKTRNKKKKK</sequence>
<evidence type="ECO:0000256" key="10">
    <source>
        <dbReference type="SAM" id="MobiDB-lite"/>
    </source>
</evidence>
<dbReference type="GeneID" id="75053129"/>
<dbReference type="RefSeq" id="WP_018595303.1">
    <property type="nucleotide sequence ID" value="NZ_AP031416.1"/>
</dbReference>
<dbReference type="InterPro" id="IPR018044">
    <property type="entry name" value="Peptidase_S11"/>
</dbReference>
<dbReference type="PROSITE" id="PS51257">
    <property type="entry name" value="PROKAR_LIPOPROTEIN"/>
    <property type="match status" value="1"/>
</dbReference>
<feature type="transmembrane region" description="Helical" evidence="11">
    <location>
        <begin position="494"/>
        <end position="515"/>
    </location>
</feature>
<keyword evidence="4" id="KW-0133">Cell shape</keyword>
<evidence type="ECO:0000256" key="8">
    <source>
        <dbReference type="PIRSR" id="PIRSR618044-2"/>
    </source>
</evidence>
<feature type="region of interest" description="Disordered" evidence="10">
    <location>
        <begin position="448"/>
        <end position="475"/>
    </location>
</feature>
<keyword evidence="2 12" id="KW-0732">Signal</keyword>
<dbReference type="EMBL" id="CP039126">
    <property type="protein sequence ID" value="QMW76218.1"/>
    <property type="molecule type" value="Genomic_DNA"/>
</dbReference>
<keyword evidence="14" id="KW-0121">Carboxypeptidase</keyword>
<dbReference type="AlphaFoldDB" id="A0A7G5MNM5"/>
<evidence type="ECO:0000256" key="11">
    <source>
        <dbReference type="SAM" id="Phobius"/>
    </source>
</evidence>
<feature type="chain" id="PRO_5038546976" evidence="12">
    <location>
        <begin position="25"/>
        <end position="532"/>
    </location>
</feature>
<evidence type="ECO:0000313" key="14">
    <source>
        <dbReference type="EMBL" id="QMW76218.1"/>
    </source>
</evidence>
<reference evidence="14 15" key="1">
    <citation type="submission" date="2019-04" db="EMBL/GenBank/DDBJ databases">
        <authorList>
            <person name="Schori C."/>
            <person name="Ahrens C."/>
        </authorList>
    </citation>
    <scope>NUCLEOTIDE SEQUENCE [LARGE SCALE GENOMIC DNA]</scope>
    <source>
        <strain evidence="14 15">DSM 2950</strain>
    </source>
</reference>
<feature type="region of interest" description="Disordered" evidence="10">
    <location>
        <begin position="33"/>
        <end position="93"/>
    </location>
</feature>
<keyword evidence="5" id="KW-0573">Peptidoglycan synthesis</keyword>
<accession>A0A7G5MNM5</accession>
<feature type="active site" description="Proton acceptor" evidence="7">
    <location>
        <position position="131"/>
    </location>
</feature>
<keyword evidence="11" id="KW-0812">Transmembrane</keyword>